<keyword evidence="9" id="KW-0961">Cell wall biogenesis/degradation</keyword>
<evidence type="ECO:0000256" key="7">
    <source>
        <dbReference type="ARBA" id="ARBA00022989"/>
    </source>
</evidence>
<feature type="transmembrane region" description="Helical" evidence="11">
    <location>
        <begin position="612"/>
        <end position="630"/>
    </location>
</feature>
<dbReference type="GO" id="GO:0005886">
    <property type="term" value="C:plasma membrane"/>
    <property type="evidence" value="ECO:0007669"/>
    <property type="project" value="UniProtKB-SubCell"/>
</dbReference>
<evidence type="ECO:0000256" key="10">
    <source>
        <dbReference type="SAM" id="MobiDB-lite"/>
    </source>
</evidence>
<evidence type="ECO:0000256" key="2">
    <source>
        <dbReference type="ARBA" id="ARBA00012543"/>
    </source>
</evidence>
<feature type="transmembrane region" description="Helical" evidence="11">
    <location>
        <begin position="706"/>
        <end position="729"/>
    </location>
</feature>
<dbReference type="EMBL" id="MPUH01000007">
    <property type="protein sequence ID" value="OMJ95812.1"/>
    <property type="molecule type" value="Genomic_DNA"/>
</dbReference>
<dbReference type="AlphaFoldDB" id="A0A1R2D3I7"/>
<evidence type="ECO:0000256" key="3">
    <source>
        <dbReference type="ARBA" id="ARBA00022475"/>
    </source>
</evidence>
<keyword evidence="8 11" id="KW-0472">Membrane</keyword>
<evidence type="ECO:0000256" key="5">
    <source>
        <dbReference type="ARBA" id="ARBA00022679"/>
    </source>
</evidence>
<sequence length="835" mass="96311">MSDSESFGSSGSDSFANNSNSGIGNTSALKNSMNISNLSKSHKSPHQIYSPVSSNSGSDDQKKKKIKHKKTKSHDSNTDKTAPITNGHGFDNNLKAFSSKPTNGDATVNYADKTKTLNPDDMPINEILPPCQFAKYKNCDQCNKKIIDLQTFRERVSYQAFKLQPTRDEGIVPLGSTKENEVDIECDFLRNWIKKKQECKFLIVVAMYNENCEELYETLNGCLDNLHYFFRVADKTITPEEIGIVFIVDGIEPFLKTFLRMEGSRLNKKCCFRKNFIYFSQFFNLDVIKEEFMTKKVLEKDPKYDFKLMKDLQDVGSITEGQEISHLFCQKIRYSDNYYLNTIFCVKQLNKRKLNTHRWFFEGFCSRIDPKYVTLLDVGTKPKKHGLYYLYDAMERDNRVAGCCGEIVPQCNSWNPIVNAQVVEYKFSHIMDKGLESIIGYVSVLPGAFSAYRWDRLNDNNTLDSYFYSQRGGPPLDLFKANMYLAEDRILCLELMCQVGRYNILRYVKWSVAETDVPSTLNELMAQRRRWVNGSWFSMIYTIKNCNRIGDSNHSWIRKCLFKMLMVYYSVVALFNWVLVGAFYLAFCVALRRNLDEGSVKQDLLTKWSTPVIFLYTAVLACILITSFAVKPRRIESLYRAIMYLLGIYTYFTIFLTVYFIFKNEKFSLSDVSSWGNQLSALLIIVGAAMFTVIILLNLNSAMKPVLKGVLSFIFLTGTYVNLFMIYAICNIHDCSWGNRPDKQTDDEKKMVFEYKNERTRWVIVWIFSNAAFAYFLNIISSNGKPASQAFINILALVAYFIISIKFIGGLFYVFDEWCCCCLHEKGEKVRKLED</sequence>
<feature type="compositionally biased region" description="Low complexity" evidence="10">
    <location>
        <begin position="1"/>
        <end position="22"/>
    </location>
</feature>
<feature type="compositionally biased region" description="Basic residues" evidence="10">
    <location>
        <begin position="63"/>
        <end position="72"/>
    </location>
</feature>
<evidence type="ECO:0000256" key="8">
    <source>
        <dbReference type="ARBA" id="ARBA00023136"/>
    </source>
</evidence>
<dbReference type="GO" id="GO:0071555">
    <property type="term" value="P:cell wall organization"/>
    <property type="evidence" value="ECO:0007669"/>
    <property type="project" value="UniProtKB-KW"/>
</dbReference>
<evidence type="ECO:0000256" key="6">
    <source>
        <dbReference type="ARBA" id="ARBA00022692"/>
    </source>
</evidence>
<dbReference type="InterPro" id="IPR004835">
    <property type="entry name" value="Chitin_synth"/>
</dbReference>
<dbReference type="InterPro" id="IPR029044">
    <property type="entry name" value="Nucleotide-diphossugar_trans"/>
</dbReference>
<keyword evidence="7 11" id="KW-1133">Transmembrane helix</keyword>
<evidence type="ECO:0000256" key="11">
    <source>
        <dbReference type="SAM" id="Phobius"/>
    </source>
</evidence>
<evidence type="ECO:0000256" key="1">
    <source>
        <dbReference type="ARBA" id="ARBA00004651"/>
    </source>
</evidence>
<protein>
    <recommendedName>
        <fullName evidence="2">chitin synthase</fullName>
        <ecNumber evidence="2">2.4.1.16</ecNumber>
    </recommendedName>
</protein>
<evidence type="ECO:0000313" key="12">
    <source>
        <dbReference type="EMBL" id="OMJ95812.1"/>
    </source>
</evidence>
<name>A0A1R2D3I7_9CILI</name>
<dbReference type="SUPFAM" id="SSF53448">
    <property type="entry name" value="Nucleotide-diphospho-sugar transferases"/>
    <property type="match status" value="1"/>
</dbReference>
<comment type="caution">
    <text evidence="12">The sequence shown here is derived from an EMBL/GenBank/DDBJ whole genome shotgun (WGS) entry which is preliminary data.</text>
</comment>
<feature type="transmembrane region" description="Helical" evidence="11">
    <location>
        <begin position="682"/>
        <end position="699"/>
    </location>
</feature>
<reference evidence="12 13" key="1">
    <citation type="submission" date="2016-11" db="EMBL/GenBank/DDBJ databases">
        <title>The macronuclear genome of Stentor coeruleus: a giant cell with tiny introns.</title>
        <authorList>
            <person name="Slabodnick M."/>
            <person name="Ruby J.G."/>
            <person name="Reiff S.B."/>
            <person name="Swart E.C."/>
            <person name="Gosai S."/>
            <person name="Prabakaran S."/>
            <person name="Witkowska E."/>
            <person name="Larue G.E."/>
            <person name="Fisher S."/>
            <person name="Freeman R.M."/>
            <person name="Gunawardena J."/>
            <person name="Chu W."/>
            <person name="Stover N.A."/>
            <person name="Gregory B.D."/>
            <person name="Nowacki M."/>
            <person name="Derisi J."/>
            <person name="Roy S.W."/>
            <person name="Marshall W.F."/>
            <person name="Sood P."/>
        </authorList>
    </citation>
    <scope>NUCLEOTIDE SEQUENCE [LARGE SCALE GENOMIC DNA]</scope>
    <source>
        <strain evidence="12">WM001</strain>
    </source>
</reference>
<dbReference type="Proteomes" id="UP000187209">
    <property type="component" value="Unassembled WGS sequence"/>
</dbReference>
<dbReference type="OrthoDB" id="3352955at2759"/>
<gene>
    <name evidence="12" type="ORF">SteCoe_706</name>
</gene>
<keyword evidence="13" id="KW-1185">Reference proteome</keyword>
<keyword evidence="6 11" id="KW-0812">Transmembrane</keyword>
<dbReference type="Pfam" id="PF01644">
    <property type="entry name" value="Chitin_synth_1"/>
    <property type="match status" value="1"/>
</dbReference>
<evidence type="ECO:0000256" key="9">
    <source>
        <dbReference type="ARBA" id="ARBA00023316"/>
    </source>
</evidence>
<keyword evidence="5" id="KW-0808">Transferase</keyword>
<evidence type="ECO:0000256" key="4">
    <source>
        <dbReference type="ARBA" id="ARBA00022676"/>
    </source>
</evidence>
<evidence type="ECO:0000313" key="13">
    <source>
        <dbReference type="Proteomes" id="UP000187209"/>
    </source>
</evidence>
<feature type="transmembrane region" description="Helical" evidence="11">
    <location>
        <begin position="792"/>
        <end position="815"/>
    </location>
</feature>
<feature type="transmembrane region" description="Helical" evidence="11">
    <location>
        <begin position="642"/>
        <end position="662"/>
    </location>
</feature>
<comment type="subcellular location">
    <subcellularLocation>
        <location evidence="1">Cell membrane</location>
        <topology evidence="1">Multi-pass membrane protein</topology>
    </subcellularLocation>
</comment>
<dbReference type="PANTHER" id="PTHR22914">
    <property type="entry name" value="CHITIN SYNTHASE"/>
    <property type="match status" value="1"/>
</dbReference>
<feature type="region of interest" description="Disordered" evidence="10">
    <location>
        <begin position="1"/>
        <end position="91"/>
    </location>
</feature>
<keyword evidence="3" id="KW-1003">Cell membrane</keyword>
<feature type="compositionally biased region" description="Polar residues" evidence="10">
    <location>
        <begin position="23"/>
        <end position="39"/>
    </location>
</feature>
<dbReference type="PANTHER" id="PTHR22914:SF9">
    <property type="entry name" value="CHITIN SYNTHASE 1"/>
    <property type="match status" value="1"/>
</dbReference>
<dbReference type="EC" id="2.4.1.16" evidence="2"/>
<feature type="transmembrane region" description="Helical" evidence="11">
    <location>
        <begin position="567"/>
        <end position="592"/>
    </location>
</feature>
<feature type="transmembrane region" description="Helical" evidence="11">
    <location>
        <begin position="762"/>
        <end position="780"/>
    </location>
</feature>
<dbReference type="GO" id="GO:0004100">
    <property type="term" value="F:chitin synthase activity"/>
    <property type="evidence" value="ECO:0007669"/>
    <property type="project" value="UniProtKB-EC"/>
</dbReference>
<proteinExistence type="predicted"/>
<keyword evidence="4" id="KW-0328">Glycosyltransferase</keyword>
<dbReference type="GO" id="GO:0006031">
    <property type="term" value="P:chitin biosynthetic process"/>
    <property type="evidence" value="ECO:0007669"/>
    <property type="project" value="TreeGrafter"/>
</dbReference>
<accession>A0A1R2D3I7</accession>
<organism evidence="12 13">
    <name type="scientific">Stentor coeruleus</name>
    <dbReference type="NCBI Taxonomy" id="5963"/>
    <lineage>
        <taxon>Eukaryota</taxon>
        <taxon>Sar</taxon>
        <taxon>Alveolata</taxon>
        <taxon>Ciliophora</taxon>
        <taxon>Postciliodesmatophora</taxon>
        <taxon>Heterotrichea</taxon>
        <taxon>Heterotrichida</taxon>
        <taxon>Stentoridae</taxon>
        <taxon>Stentor</taxon>
    </lineage>
</organism>